<dbReference type="RefSeq" id="WP_345158089.1">
    <property type="nucleotide sequence ID" value="NZ_BAABHC010000005.1"/>
</dbReference>
<evidence type="ECO:0000313" key="3">
    <source>
        <dbReference type="EMBL" id="GAA4429779.1"/>
    </source>
</evidence>
<accession>A0ABP8LJ47</accession>
<organism evidence="3 4">
    <name type="scientific">Pontibacter saemangeumensis</name>
    <dbReference type="NCBI Taxonomy" id="1084525"/>
    <lineage>
        <taxon>Bacteria</taxon>
        <taxon>Pseudomonadati</taxon>
        <taxon>Bacteroidota</taxon>
        <taxon>Cytophagia</taxon>
        <taxon>Cytophagales</taxon>
        <taxon>Hymenobacteraceae</taxon>
        <taxon>Pontibacter</taxon>
    </lineage>
</organism>
<comment type="caution">
    <text evidence="3">The sequence shown here is derived from an EMBL/GenBank/DDBJ whole genome shotgun (WGS) entry which is preliminary data.</text>
</comment>
<name>A0ABP8LJ47_9BACT</name>
<evidence type="ECO:0000259" key="2">
    <source>
        <dbReference type="Pfam" id="PF03432"/>
    </source>
</evidence>
<keyword evidence="4" id="KW-1185">Reference proteome</keyword>
<dbReference type="EMBL" id="BAABHC010000005">
    <property type="protein sequence ID" value="GAA4429779.1"/>
    <property type="molecule type" value="Genomic_DNA"/>
</dbReference>
<feature type="domain" description="MobA/VirD2-like nuclease" evidence="2">
    <location>
        <begin position="17"/>
        <end position="151"/>
    </location>
</feature>
<gene>
    <name evidence="3" type="primary">mobB</name>
    <name evidence="3" type="ORF">GCM10023188_15630</name>
</gene>
<dbReference type="InterPro" id="IPR005094">
    <property type="entry name" value="Endonuclease_MobA/VirD2"/>
</dbReference>
<evidence type="ECO:0000313" key="4">
    <source>
        <dbReference type="Proteomes" id="UP001500552"/>
    </source>
</evidence>
<feature type="compositionally biased region" description="Basic residues" evidence="1">
    <location>
        <begin position="420"/>
        <end position="439"/>
    </location>
</feature>
<sequence>MVAVIKTGSSIHRILNYNEQKVKTGAAECIMAANYPKDVEDLTLLNKLNRLLHQVALNENVTRNSVHISLNFDPSENHSHERLREIAATYMQRIGFGDQPYLVYQHHDAGHPHIHIITIKVRADGSRIDTQNIGRNQSERARKEIELTYGLVKAEDSKQRQTYELKPVNAQKVQYGRSETKRAVANVLDTVLTNYKYTSLPELNAVLQQYNVSADRGSENSRIYLHNGLTYRILDESGNKIGTPIKASDFYSKPTLKYLKAKFRQNEAARQPHKARMKNAIDLSFLKQPNYSLMSFIKALEKDGISTVLRQNAEGLVYGITYVDHRTKSVFNGSALGKRYSAKAIQERCEQGEQLGYKQDAKASKKVQLTQQQSAQKTSSNPATSNRQSATAQPFPNMDTAKTLDILLQPEQASDYVPHQLKKKGKKKRRKRTTGHLKM</sequence>
<protein>
    <submittedName>
        <fullName evidence="3">Conjugal transfer protein MobB</fullName>
    </submittedName>
</protein>
<feature type="region of interest" description="Disordered" evidence="1">
    <location>
        <begin position="366"/>
        <end position="439"/>
    </location>
</feature>
<reference evidence="4" key="1">
    <citation type="journal article" date="2019" name="Int. J. Syst. Evol. Microbiol.">
        <title>The Global Catalogue of Microorganisms (GCM) 10K type strain sequencing project: providing services to taxonomists for standard genome sequencing and annotation.</title>
        <authorList>
            <consortium name="The Broad Institute Genomics Platform"/>
            <consortium name="The Broad Institute Genome Sequencing Center for Infectious Disease"/>
            <person name="Wu L."/>
            <person name="Ma J."/>
        </authorList>
    </citation>
    <scope>NUCLEOTIDE SEQUENCE [LARGE SCALE GENOMIC DNA]</scope>
    <source>
        <strain evidence="4">JCM 17926</strain>
    </source>
</reference>
<dbReference type="Proteomes" id="UP001500552">
    <property type="component" value="Unassembled WGS sequence"/>
</dbReference>
<feature type="compositionally biased region" description="Polar residues" evidence="1">
    <location>
        <begin position="367"/>
        <end position="394"/>
    </location>
</feature>
<dbReference type="Pfam" id="PF03432">
    <property type="entry name" value="Relaxase"/>
    <property type="match status" value="1"/>
</dbReference>
<proteinExistence type="predicted"/>
<evidence type="ECO:0000256" key="1">
    <source>
        <dbReference type="SAM" id="MobiDB-lite"/>
    </source>
</evidence>